<feature type="region of interest" description="Disordered" evidence="1">
    <location>
        <begin position="194"/>
        <end position="217"/>
    </location>
</feature>
<feature type="compositionally biased region" description="Low complexity" evidence="1">
    <location>
        <begin position="1090"/>
        <end position="1102"/>
    </location>
</feature>
<dbReference type="PANTHER" id="PTHR11223:SF3">
    <property type="entry name" value="EXPORTIN-5"/>
    <property type="match status" value="1"/>
</dbReference>
<gene>
    <name evidence="2" type="ORF">CXG81DRAFT_26355</name>
</gene>
<dbReference type="GO" id="GO:0006405">
    <property type="term" value="P:RNA export from nucleus"/>
    <property type="evidence" value="ECO:0007669"/>
    <property type="project" value="TreeGrafter"/>
</dbReference>
<dbReference type="SUPFAM" id="SSF48371">
    <property type="entry name" value="ARM repeat"/>
    <property type="match status" value="1"/>
</dbReference>
<dbReference type="GO" id="GO:0005737">
    <property type="term" value="C:cytoplasm"/>
    <property type="evidence" value="ECO:0007669"/>
    <property type="project" value="TreeGrafter"/>
</dbReference>
<dbReference type="OrthoDB" id="2215036at2759"/>
<evidence type="ECO:0000313" key="2">
    <source>
        <dbReference type="EMBL" id="RKP00948.1"/>
    </source>
</evidence>
<protein>
    <recommendedName>
        <fullName evidence="4">Importin N-terminal domain-containing protein</fullName>
    </recommendedName>
</protein>
<dbReference type="GO" id="GO:0005634">
    <property type="term" value="C:nucleus"/>
    <property type="evidence" value="ECO:0007669"/>
    <property type="project" value="TreeGrafter"/>
</dbReference>
<evidence type="ECO:0000313" key="3">
    <source>
        <dbReference type="Proteomes" id="UP000274922"/>
    </source>
</evidence>
<name>A0A4P9X6X8_9FUNG</name>
<dbReference type="InterPro" id="IPR011989">
    <property type="entry name" value="ARM-like"/>
</dbReference>
<dbReference type="InterPro" id="IPR045065">
    <property type="entry name" value="XPO1/5"/>
</dbReference>
<dbReference type="GO" id="GO:0003723">
    <property type="term" value="F:RNA binding"/>
    <property type="evidence" value="ECO:0007669"/>
    <property type="project" value="TreeGrafter"/>
</dbReference>
<dbReference type="Gene3D" id="1.25.10.10">
    <property type="entry name" value="Leucine-rich Repeat Variant"/>
    <property type="match status" value="2"/>
</dbReference>
<reference evidence="3" key="1">
    <citation type="journal article" date="2018" name="Nat. Microbiol.">
        <title>Leveraging single-cell genomics to expand the fungal tree of life.</title>
        <authorList>
            <person name="Ahrendt S.R."/>
            <person name="Quandt C.A."/>
            <person name="Ciobanu D."/>
            <person name="Clum A."/>
            <person name="Salamov A."/>
            <person name="Andreopoulos B."/>
            <person name="Cheng J.F."/>
            <person name="Woyke T."/>
            <person name="Pelin A."/>
            <person name="Henrissat B."/>
            <person name="Reynolds N.K."/>
            <person name="Benny G.L."/>
            <person name="Smith M.E."/>
            <person name="James T.Y."/>
            <person name="Grigoriev I.V."/>
        </authorList>
    </citation>
    <scope>NUCLEOTIDE SEQUENCE [LARGE SCALE GENOMIC DNA]</scope>
    <source>
        <strain evidence="3">ATCC 52028</strain>
    </source>
</reference>
<sequence length="1317" mass="142976">MASVADDLATVVAALRVLYDPRSAYSDRDQAQKLCNDVSQDAASVPKGVRLAMGEAGSQTHFRFYGLTVLEQWIRYHWADSEPMERQYLEQSTWELVDRFASENTPEMLRDKVRRVWVEVIKRQWPFHAEAYEARLCALTQTSPKHREQVASALRVLADDIFVYEEACAVGLKSGLTQVLSTYVLAWDAVPRQPARDDDPATSGQPGSTLHPRDPGDAGWLARWTQDIHAGLASMPQAQLTYVHLDQDDDEADVPSLVIAALSAIVAQLPWMPIEVGVAALSPLMPVLSVPHSALQNHFVEGLNTLSQRITNKVPGHVAQILTVPHLQHIAALWQGLAALGTELSDDNYRTLQNLAELVRLWGLGLLAKDKAELLATPNAAAAEPDAAAMERRFAYFRLALAVAEHPAFQTRAILLPCLQAWARAIAAMQLSPNRVHPTLRDAWAEYARRLIGALSPCLASAADPRFPPAMAAFLERDAADAAEQRALLSQQTTKTIDALAHLGLAFPDLVAQWCLEEVGALTTQDECTWTRLNHVFEIALARLSGVKTAQLLQSGANASSFASETDPHAAGADGLPPVETDPSLAAYRELCRAILERVLAAEPPPVPLTVVSADAESTHGVWMETLSQFTAVYRLDPPVLVRVIQCICHVAQMARERAMALQAAGETGAAARAHNHLRAAKTLLAMAERNPDLLMPLYADCEAVLNRFKDEAGFRINERVAWDLVLLVVLTKATDPHREERLRRAEALVAPYVQSYCAQMQDAVASPASLFRVLAFDQHDWQAPGALEALRHTDKTRRVQLHETAQALMRLLRITTTGKTPCYAVWGASLEAMLSMTFETIGVMHQFWDTTQWPAAYAAAAPMTQPGPPELRTYLPAKASADTTIDETPEAAALHLLRSWITQFTEGLHDLMETLVGTVRGLLSPANEALIVRMLAQGYARILEHVGGLGISQWRSIIRRILRPVLGLSTSPAAVTLMAHLTEGFTLTITPVLEARLRAMEQKGLLTQQPGSLDDAAAAAVAAVGTPGTGTAGTSANGSAAAITATSASAAVASELAEENMFKVLVRAIAEYYLAVFATTGPRKLASTAATAAATPTTTGPMPVPSSSPSPGESGDSVAMHMPIHELPQLVAMLVERRPEPSLTIQHLLQFPVYSDVRACAMAMQAVESLVPALLAAGHTDFVTRNVLPTALGVVINPYYEPCAAAGCGIVADVAAYAPRDEVLPVLLQLWTLSVRERDVHGYVETVRRRPGRKDRLVSTRLFVRSFRLPSTALDPAAAPAKSYFLMPALQGPRDASQRFASLLDSSEVNLFELFS</sequence>
<dbReference type="GO" id="GO:0006611">
    <property type="term" value="P:protein export from nucleus"/>
    <property type="evidence" value="ECO:0007669"/>
    <property type="project" value="InterPro"/>
</dbReference>
<organism evidence="2 3">
    <name type="scientific">Caulochytrium protostelioides</name>
    <dbReference type="NCBI Taxonomy" id="1555241"/>
    <lineage>
        <taxon>Eukaryota</taxon>
        <taxon>Fungi</taxon>
        <taxon>Fungi incertae sedis</taxon>
        <taxon>Chytridiomycota</taxon>
        <taxon>Chytridiomycota incertae sedis</taxon>
        <taxon>Chytridiomycetes</taxon>
        <taxon>Caulochytriales</taxon>
        <taxon>Caulochytriaceae</taxon>
        <taxon>Caulochytrium</taxon>
    </lineage>
</organism>
<dbReference type="PANTHER" id="PTHR11223">
    <property type="entry name" value="EXPORTIN 1/5"/>
    <property type="match status" value="1"/>
</dbReference>
<accession>A0A4P9X6X8</accession>
<dbReference type="GO" id="GO:0042565">
    <property type="term" value="C:RNA nuclear export complex"/>
    <property type="evidence" value="ECO:0007669"/>
    <property type="project" value="TreeGrafter"/>
</dbReference>
<feature type="region of interest" description="Disordered" evidence="1">
    <location>
        <begin position="1090"/>
        <end position="1120"/>
    </location>
</feature>
<proteinExistence type="predicted"/>
<dbReference type="EMBL" id="ML014191">
    <property type="protein sequence ID" value="RKP00948.1"/>
    <property type="molecule type" value="Genomic_DNA"/>
</dbReference>
<keyword evidence="3" id="KW-1185">Reference proteome</keyword>
<evidence type="ECO:0008006" key="4">
    <source>
        <dbReference type="Google" id="ProtNLM"/>
    </source>
</evidence>
<dbReference type="GO" id="GO:0005049">
    <property type="term" value="F:nuclear export signal receptor activity"/>
    <property type="evidence" value="ECO:0007669"/>
    <property type="project" value="InterPro"/>
</dbReference>
<dbReference type="Proteomes" id="UP000274922">
    <property type="component" value="Unassembled WGS sequence"/>
</dbReference>
<evidence type="ECO:0000256" key="1">
    <source>
        <dbReference type="SAM" id="MobiDB-lite"/>
    </source>
</evidence>
<dbReference type="STRING" id="1555241.A0A4P9X6X8"/>
<dbReference type="InterPro" id="IPR016024">
    <property type="entry name" value="ARM-type_fold"/>
</dbReference>